<dbReference type="HOGENOM" id="CLU_1765538_0_0_7"/>
<proteinExistence type="predicted"/>
<evidence type="ECO:0000313" key="3">
    <source>
        <dbReference type="Proteomes" id="UP000008139"/>
    </source>
</evidence>
<evidence type="ECO:0000313" key="2">
    <source>
        <dbReference type="EMBL" id="AEA33966.1"/>
    </source>
</evidence>
<name>F2LW32_HIPMA</name>
<dbReference type="Proteomes" id="UP000008139">
    <property type="component" value="Chromosome"/>
</dbReference>
<reference evidence="3" key="2">
    <citation type="submission" date="2011-03" db="EMBL/GenBank/DDBJ databases">
        <title>The complete genome of Hippea maritima DSM 10411.</title>
        <authorList>
            <consortium name="US DOE Joint Genome Institute (JGI-PGF)"/>
            <person name="Lucas S."/>
            <person name="Copeland A."/>
            <person name="Lapidus A."/>
            <person name="Bruce D."/>
            <person name="Goodwin L."/>
            <person name="Pitluck S."/>
            <person name="Peters L."/>
            <person name="Kyrpides N."/>
            <person name="Mavromatis K."/>
            <person name="Pagani I."/>
            <person name="Ivanova N."/>
            <person name="Mikhailova N."/>
            <person name="Lu M."/>
            <person name="Detter J.C."/>
            <person name="Tapia R."/>
            <person name="Han C."/>
            <person name="Land M."/>
            <person name="Hauser L."/>
            <person name="Markowitz V."/>
            <person name="Cheng J.-F."/>
            <person name="Hugenholtz P."/>
            <person name="Woyke T."/>
            <person name="Wu D."/>
            <person name="Spring S."/>
            <person name="Schroeder M."/>
            <person name="Brambilla E."/>
            <person name="Klenk H.-P."/>
            <person name="Eisen J.A."/>
        </authorList>
    </citation>
    <scope>NUCLEOTIDE SEQUENCE [LARGE SCALE GENOMIC DNA]</scope>
    <source>
        <strain evidence="3">ATCC 700847 / DSM 10411 / MH2</strain>
    </source>
</reference>
<protein>
    <submittedName>
        <fullName evidence="2">UspA domain protein</fullName>
    </submittedName>
</protein>
<dbReference type="eggNOG" id="ENOG5030YYA">
    <property type="taxonomic scope" value="Bacteria"/>
</dbReference>
<organism evidence="2 3">
    <name type="scientific">Hippea maritima (strain ATCC 700847 / DSM 10411 / MH2)</name>
    <dbReference type="NCBI Taxonomy" id="760142"/>
    <lineage>
        <taxon>Bacteria</taxon>
        <taxon>Pseudomonadati</taxon>
        <taxon>Campylobacterota</taxon>
        <taxon>Desulfurellia</taxon>
        <taxon>Desulfurellales</taxon>
        <taxon>Hippeaceae</taxon>
        <taxon>Hippea</taxon>
    </lineage>
</organism>
<keyword evidence="3" id="KW-1185">Reference proteome</keyword>
<dbReference type="STRING" id="760142.Hipma_1000"/>
<dbReference type="InterPro" id="IPR014729">
    <property type="entry name" value="Rossmann-like_a/b/a_fold"/>
</dbReference>
<reference evidence="2 3" key="1">
    <citation type="journal article" date="2011" name="Stand. Genomic Sci.">
        <title>Complete genome sequence of the thermophilic sulfur-reducer Hippea maritima type strain (MH(2)).</title>
        <authorList>
            <person name="Huntemann M."/>
            <person name="Lu M."/>
            <person name="Nolan M."/>
            <person name="Lapidus A."/>
            <person name="Lucas S."/>
            <person name="Hammon N."/>
            <person name="Deshpande S."/>
            <person name="Cheng J.F."/>
            <person name="Tapia R."/>
            <person name="Han C."/>
            <person name="Goodwin L."/>
            <person name="Pitluck S."/>
            <person name="Liolios K."/>
            <person name="Pagani I."/>
            <person name="Ivanova N."/>
            <person name="Ovchinikova G."/>
            <person name="Pati A."/>
            <person name="Chen A."/>
            <person name="Palaniappan K."/>
            <person name="Land M."/>
            <person name="Hauser L."/>
            <person name="Jeffries C.D."/>
            <person name="Detter J.C."/>
            <person name="Brambilla E.M."/>
            <person name="Rohde M."/>
            <person name="Spring S."/>
            <person name="Goker M."/>
            <person name="Woyke T."/>
            <person name="Bristow J."/>
            <person name="Eisen J.A."/>
            <person name="Markowitz V."/>
            <person name="Hugenholtz P."/>
            <person name="Kyrpides N.C."/>
            <person name="Klenk H.P."/>
            <person name="Mavromatis K."/>
        </authorList>
    </citation>
    <scope>NUCLEOTIDE SEQUENCE [LARGE SCALE GENOMIC DNA]</scope>
    <source>
        <strain evidence="3">ATCC 700847 / DSM 10411 / MH2</strain>
    </source>
</reference>
<dbReference type="EMBL" id="CP002606">
    <property type="protein sequence ID" value="AEA33966.1"/>
    <property type="molecule type" value="Genomic_DNA"/>
</dbReference>
<dbReference type="AlphaFoldDB" id="F2LW32"/>
<dbReference type="OrthoDB" id="5515136at2"/>
<dbReference type="Pfam" id="PF00582">
    <property type="entry name" value="Usp"/>
    <property type="match status" value="1"/>
</dbReference>
<gene>
    <name evidence="2" type="ordered locus">Hipma_1000</name>
</gene>
<dbReference type="Gene3D" id="3.40.50.620">
    <property type="entry name" value="HUPs"/>
    <property type="match status" value="1"/>
</dbReference>
<dbReference type="SUPFAM" id="SSF52402">
    <property type="entry name" value="Adenine nucleotide alpha hydrolases-like"/>
    <property type="match status" value="1"/>
</dbReference>
<dbReference type="InterPro" id="IPR006016">
    <property type="entry name" value="UspA"/>
</dbReference>
<feature type="domain" description="UspA" evidence="1">
    <location>
        <begin position="6"/>
        <end position="123"/>
    </location>
</feature>
<accession>F2LW32</accession>
<dbReference type="InParanoid" id="F2LW32"/>
<dbReference type="RefSeq" id="WP_013682005.1">
    <property type="nucleotide sequence ID" value="NC_015318.1"/>
</dbReference>
<dbReference type="KEGG" id="hmr:Hipma_1000"/>
<evidence type="ECO:0000259" key="1">
    <source>
        <dbReference type="Pfam" id="PF00582"/>
    </source>
</evidence>
<sequence length="147" mass="16748">MGKYEVVVIAKGSEAGVKAAKKAASIAKQKNKRRIHLVFVNDVDFYSGEGMGYVREDMAKSLENIGDAIMRKLEHAIKEEHQDVEIERIELHGKTAEEILKFLNENDIEILIIPKEERGPIEKSLTRGDIEPFFNEIQQRVKCILVE</sequence>